<organism evidence="5 6">
    <name type="scientific">Thalassospira povalilytica</name>
    <dbReference type="NCBI Taxonomy" id="732237"/>
    <lineage>
        <taxon>Bacteria</taxon>
        <taxon>Pseudomonadati</taxon>
        <taxon>Pseudomonadota</taxon>
        <taxon>Alphaproteobacteria</taxon>
        <taxon>Rhodospirillales</taxon>
        <taxon>Thalassospiraceae</taxon>
        <taxon>Thalassospira</taxon>
    </lineage>
</organism>
<dbReference type="Pfam" id="PF00005">
    <property type="entry name" value="ABC_tran"/>
    <property type="match status" value="1"/>
</dbReference>
<evidence type="ECO:0000313" key="6">
    <source>
        <dbReference type="Proteomes" id="UP000664405"/>
    </source>
</evidence>
<dbReference type="GO" id="GO:0015847">
    <property type="term" value="P:putrescine transport"/>
    <property type="evidence" value="ECO:0007669"/>
    <property type="project" value="UniProtKB-ARBA"/>
</dbReference>
<dbReference type="GO" id="GO:0016887">
    <property type="term" value="F:ATP hydrolysis activity"/>
    <property type="evidence" value="ECO:0007669"/>
    <property type="project" value="InterPro"/>
</dbReference>
<evidence type="ECO:0000256" key="3">
    <source>
        <dbReference type="ARBA" id="ARBA00022840"/>
    </source>
</evidence>
<evidence type="ECO:0000256" key="1">
    <source>
        <dbReference type="ARBA" id="ARBA00022448"/>
    </source>
</evidence>
<dbReference type="Pfam" id="PF08402">
    <property type="entry name" value="TOBE_2"/>
    <property type="match status" value="1"/>
</dbReference>
<comment type="caution">
    <text evidence="5">The sequence shown here is derived from an EMBL/GenBank/DDBJ whole genome shotgun (WGS) entry which is preliminary data.</text>
</comment>
<dbReference type="PROSITE" id="PS00211">
    <property type="entry name" value="ABC_TRANSPORTER_1"/>
    <property type="match status" value="1"/>
</dbReference>
<dbReference type="InterPro" id="IPR013611">
    <property type="entry name" value="Transp-assoc_OB_typ2"/>
</dbReference>
<dbReference type="AlphaFoldDB" id="A0A8I1MAT3"/>
<accession>A0A8I1MAT3</accession>
<evidence type="ECO:0000313" key="5">
    <source>
        <dbReference type="EMBL" id="MBN8198243.1"/>
    </source>
</evidence>
<dbReference type="PANTHER" id="PTHR42781">
    <property type="entry name" value="SPERMIDINE/PUTRESCINE IMPORT ATP-BINDING PROTEIN POTA"/>
    <property type="match status" value="1"/>
</dbReference>
<keyword evidence="2" id="KW-0547">Nucleotide-binding</keyword>
<dbReference type="InterPro" id="IPR008995">
    <property type="entry name" value="Mo/tungstate-bd_C_term_dom"/>
</dbReference>
<dbReference type="SUPFAM" id="SSF50331">
    <property type="entry name" value="MOP-like"/>
    <property type="match status" value="1"/>
</dbReference>
<name>A0A8I1MAT3_9PROT</name>
<dbReference type="InterPro" id="IPR050093">
    <property type="entry name" value="ABC_SmlMolc_Importer"/>
</dbReference>
<dbReference type="Gene3D" id="3.40.50.300">
    <property type="entry name" value="P-loop containing nucleotide triphosphate hydrolases"/>
    <property type="match status" value="1"/>
</dbReference>
<dbReference type="GO" id="GO:0022857">
    <property type="term" value="F:transmembrane transporter activity"/>
    <property type="evidence" value="ECO:0007669"/>
    <property type="project" value="InterPro"/>
</dbReference>
<dbReference type="PANTHER" id="PTHR42781:SF4">
    <property type="entry name" value="SPERMIDINE_PUTRESCINE IMPORT ATP-BINDING PROTEIN POTA"/>
    <property type="match status" value="1"/>
</dbReference>
<sequence length="329" mass="35810">MTTAVSFSRVSRHFGAVRAVDDVDLSIAEGEFFAMLGPSGSGKTTCLRLIAGFEQPTSGHIEIFGTKVENVPPYRRNVNTVFQDYALFPHMNIIDNVAYGLMIQGMGKAERHKAANEALELVALPGYGDRRPGQLSGGQRQRVALARALVNKPRVLLLDEPLGALDLKLREQMQEELKTLQRKLGITFVFVTHDQGEALSMADRVAVFNNGKIQQVGSPQDIYQRPQSRFVADFVGSSNVLEPAFVKQLTGKAAYASLRPEAIRFVQSDGHAATVTGSSYLGGTTRVGLALGDMRINALIAADQAVPQNGTAVQISWQESELHLMEDAQ</sequence>
<reference evidence="5" key="1">
    <citation type="submission" date="2020-12" db="EMBL/GenBank/DDBJ databases">
        <title>Oil enriched cultivation method for isolating marine PHA-producing bacteria.</title>
        <authorList>
            <person name="Zheng W."/>
            <person name="Yu S."/>
            <person name="Huang Y."/>
        </authorList>
    </citation>
    <scope>NUCLEOTIDE SEQUENCE</scope>
    <source>
        <strain evidence="5">SY-2-3</strain>
    </source>
</reference>
<dbReference type="GO" id="GO:0043190">
    <property type="term" value="C:ATP-binding cassette (ABC) transporter complex"/>
    <property type="evidence" value="ECO:0007669"/>
    <property type="project" value="InterPro"/>
</dbReference>
<proteinExistence type="predicted"/>
<feature type="domain" description="ABC transporter" evidence="4">
    <location>
        <begin position="5"/>
        <end position="235"/>
    </location>
</feature>
<dbReference type="InterPro" id="IPR027417">
    <property type="entry name" value="P-loop_NTPase"/>
</dbReference>
<dbReference type="SMART" id="SM00382">
    <property type="entry name" value="AAA"/>
    <property type="match status" value="1"/>
</dbReference>
<dbReference type="RefSeq" id="WP_206928136.1">
    <property type="nucleotide sequence ID" value="NZ_JAEKJW010000003.1"/>
</dbReference>
<evidence type="ECO:0000256" key="2">
    <source>
        <dbReference type="ARBA" id="ARBA00022741"/>
    </source>
</evidence>
<evidence type="ECO:0000259" key="4">
    <source>
        <dbReference type="PROSITE" id="PS50893"/>
    </source>
</evidence>
<dbReference type="Proteomes" id="UP000664405">
    <property type="component" value="Unassembled WGS sequence"/>
</dbReference>
<dbReference type="PROSITE" id="PS50893">
    <property type="entry name" value="ABC_TRANSPORTER_2"/>
    <property type="match status" value="1"/>
</dbReference>
<dbReference type="InterPro" id="IPR003593">
    <property type="entry name" value="AAA+_ATPase"/>
</dbReference>
<dbReference type="GO" id="GO:0005524">
    <property type="term" value="F:ATP binding"/>
    <property type="evidence" value="ECO:0007669"/>
    <property type="project" value="UniProtKB-KW"/>
</dbReference>
<keyword evidence="1" id="KW-0813">Transport</keyword>
<dbReference type="InterPro" id="IPR003439">
    <property type="entry name" value="ABC_transporter-like_ATP-bd"/>
</dbReference>
<dbReference type="EMBL" id="JAEKJW010000003">
    <property type="protein sequence ID" value="MBN8198243.1"/>
    <property type="molecule type" value="Genomic_DNA"/>
</dbReference>
<dbReference type="SUPFAM" id="SSF52540">
    <property type="entry name" value="P-loop containing nucleoside triphosphate hydrolases"/>
    <property type="match status" value="1"/>
</dbReference>
<dbReference type="FunFam" id="3.40.50.300:FF:000133">
    <property type="entry name" value="Spermidine/putrescine import ATP-binding protein PotA"/>
    <property type="match status" value="1"/>
</dbReference>
<keyword evidence="3 5" id="KW-0067">ATP-binding</keyword>
<gene>
    <name evidence="5" type="ORF">JF547_17375</name>
</gene>
<dbReference type="InterPro" id="IPR017871">
    <property type="entry name" value="ABC_transporter-like_CS"/>
</dbReference>
<protein>
    <submittedName>
        <fullName evidence="5">ABC transporter ATP-binding protein</fullName>
    </submittedName>
</protein>